<proteinExistence type="predicted"/>
<dbReference type="SUPFAM" id="SSF46689">
    <property type="entry name" value="Homeodomain-like"/>
    <property type="match status" value="1"/>
</dbReference>
<dbReference type="Proteomes" id="UP000288805">
    <property type="component" value="Unassembled WGS sequence"/>
</dbReference>
<evidence type="ECO:0000313" key="7">
    <source>
        <dbReference type="Proteomes" id="UP000288805"/>
    </source>
</evidence>
<dbReference type="GO" id="GO:0005634">
    <property type="term" value="C:nucleus"/>
    <property type="evidence" value="ECO:0007669"/>
    <property type="project" value="UniProtKB-SubCell"/>
</dbReference>
<dbReference type="PROSITE" id="PS50090">
    <property type="entry name" value="MYB_LIKE"/>
    <property type="match status" value="1"/>
</dbReference>
<dbReference type="InterPro" id="IPR009057">
    <property type="entry name" value="Homeodomain-like_sf"/>
</dbReference>
<evidence type="ECO:0000259" key="5">
    <source>
        <dbReference type="PROSITE" id="PS51294"/>
    </source>
</evidence>
<sequence length="217" mass="24862">MIQEEHSREVGDCQDEGVAEDQQVAEPLNDCHLEEETTLDGDFSVLTKGKQVDAKMTEENLGRREEEEQMQPQAQETTAAYPEEIPHHWHVGQRAKNKMVSQNVDSQKKSSPDLHNNAEKNAGDGTKEVIVSSKSIQPRGPSKKLTNQIFPNERRKKLLWKTDEEEMLKEGVQKFSATGDKNLPWRKILEFGRHVFDGTRTPVDLKDKWRKMLAKES</sequence>
<feature type="domain" description="HTH myb-type" evidence="5">
    <location>
        <begin position="152"/>
        <end position="217"/>
    </location>
</feature>
<evidence type="ECO:0000256" key="3">
    <source>
        <dbReference type="SAM" id="MobiDB-lite"/>
    </source>
</evidence>
<dbReference type="PANTHER" id="PTHR47863:SF5">
    <property type="entry name" value="HOMEODOMAIN-LIKE PROTEIN WITH RING_FYVE_PHD-TYPE ZINC FINGER DOMAIN-CONTAINING PROTEIN-RELATED"/>
    <property type="match status" value="1"/>
</dbReference>
<comment type="caution">
    <text evidence="6">The sequence shown here is derived from an EMBL/GenBank/DDBJ whole genome shotgun (WGS) entry which is preliminary data.</text>
</comment>
<name>A0A438EEP7_VITVI</name>
<dbReference type="PANTHER" id="PTHR47863">
    <property type="entry name" value="RING/FYVE/PHD ZINC FINGER SUPERFAMILY PROTEIN"/>
    <property type="match status" value="1"/>
</dbReference>
<dbReference type="AlphaFoldDB" id="A0A438EEP7"/>
<dbReference type="CDD" id="cd11660">
    <property type="entry name" value="SANT_TRF"/>
    <property type="match status" value="1"/>
</dbReference>
<feature type="region of interest" description="Disordered" evidence="3">
    <location>
        <begin position="1"/>
        <end position="150"/>
    </location>
</feature>
<dbReference type="InterPro" id="IPR001005">
    <property type="entry name" value="SANT/Myb"/>
</dbReference>
<dbReference type="Pfam" id="PF00249">
    <property type="entry name" value="Myb_DNA-binding"/>
    <property type="match status" value="1"/>
</dbReference>
<comment type="subcellular location">
    <subcellularLocation>
        <location evidence="1">Nucleus</location>
    </subcellularLocation>
</comment>
<reference evidence="6 7" key="1">
    <citation type="journal article" date="2018" name="PLoS Genet.">
        <title>Population sequencing reveals clonal diversity and ancestral inbreeding in the grapevine cultivar Chardonnay.</title>
        <authorList>
            <person name="Roach M.J."/>
            <person name="Johnson D.L."/>
            <person name="Bohlmann J."/>
            <person name="van Vuuren H.J."/>
            <person name="Jones S.J."/>
            <person name="Pretorius I.S."/>
            <person name="Schmidt S.A."/>
            <person name="Borneman A.R."/>
        </authorList>
    </citation>
    <scope>NUCLEOTIDE SEQUENCE [LARGE SCALE GENOMIC DNA]</scope>
    <source>
        <strain evidence="7">cv. Chardonnay</strain>
        <tissue evidence="6">Leaf</tissue>
    </source>
</reference>
<dbReference type="EMBL" id="QGNW01001306">
    <property type="protein sequence ID" value="RVW46194.1"/>
    <property type="molecule type" value="Genomic_DNA"/>
</dbReference>
<feature type="compositionally biased region" description="Basic residues" evidence="3">
    <location>
        <begin position="88"/>
        <end position="97"/>
    </location>
</feature>
<dbReference type="SMART" id="SM00717">
    <property type="entry name" value="SANT"/>
    <property type="match status" value="1"/>
</dbReference>
<keyword evidence="2" id="KW-0539">Nucleus</keyword>
<dbReference type="InterPro" id="IPR017930">
    <property type="entry name" value="Myb_dom"/>
</dbReference>
<protein>
    <submittedName>
        <fullName evidence="6">Uncharacterized protein</fullName>
    </submittedName>
</protein>
<accession>A0A438EEP7</accession>
<dbReference type="Gene3D" id="1.10.10.60">
    <property type="entry name" value="Homeodomain-like"/>
    <property type="match status" value="1"/>
</dbReference>
<gene>
    <name evidence="6" type="ORF">CK203_086695</name>
</gene>
<feature type="compositionally biased region" description="Basic and acidic residues" evidence="3">
    <location>
        <begin position="50"/>
        <end position="66"/>
    </location>
</feature>
<evidence type="ECO:0000256" key="2">
    <source>
        <dbReference type="ARBA" id="ARBA00023242"/>
    </source>
</evidence>
<organism evidence="6 7">
    <name type="scientific">Vitis vinifera</name>
    <name type="common">Grape</name>
    <dbReference type="NCBI Taxonomy" id="29760"/>
    <lineage>
        <taxon>Eukaryota</taxon>
        <taxon>Viridiplantae</taxon>
        <taxon>Streptophyta</taxon>
        <taxon>Embryophyta</taxon>
        <taxon>Tracheophyta</taxon>
        <taxon>Spermatophyta</taxon>
        <taxon>Magnoliopsida</taxon>
        <taxon>eudicotyledons</taxon>
        <taxon>Gunneridae</taxon>
        <taxon>Pentapetalae</taxon>
        <taxon>rosids</taxon>
        <taxon>Vitales</taxon>
        <taxon>Vitaceae</taxon>
        <taxon>Viteae</taxon>
        <taxon>Vitis</taxon>
    </lineage>
</organism>
<evidence type="ECO:0000313" key="6">
    <source>
        <dbReference type="EMBL" id="RVW46194.1"/>
    </source>
</evidence>
<feature type="compositionally biased region" description="Basic and acidic residues" evidence="3">
    <location>
        <begin position="106"/>
        <end position="127"/>
    </location>
</feature>
<evidence type="ECO:0000256" key="1">
    <source>
        <dbReference type="ARBA" id="ARBA00004123"/>
    </source>
</evidence>
<feature type="compositionally biased region" description="Basic and acidic residues" evidence="3">
    <location>
        <begin position="1"/>
        <end position="11"/>
    </location>
</feature>
<evidence type="ECO:0000259" key="4">
    <source>
        <dbReference type="PROSITE" id="PS50090"/>
    </source>
</evidence>
<feature type="domain" description="Myb-like" evidence="4">
    <location>
        <begin position="152"/>
        <end position="213"/>
    </location>
</feature>
<dbReference type="PROSITE" id="PS51294">
    <property type="entry name" value="HTH_MYB"/>
    <property type="match status" value="1"/>
</dbReference>